<evidence type="ECO:0000256" key="1">
    <source>
        <dbReference type="SAM" id="MobiDB-lite"/>
    </source>
</evidence>
<evidence type="ECO:0000313" key="2">
    <source>
        <dbReference type="EMBL" id="BES88479.1"/>
    </source>
</evidence>
<keyword evidence="3" id="KW-1185">Reference proteome</keyword>
<accession>A0ABN7A864</accession>
<sequence>MTIRDIPPACTTVTFGCAARSRTCPVGGSVGSPCEPAARGEALAEGAGTAASRTTAHLPPAGSKRRKGEGGVVLSNRIIAC</sequence>
<dbReference type="EMBL" id="AP028909">
    <property type="protein sequence ID" value="BES88479.1"/>
    <property type="molecule type" value="Genomic_DNA"/>
</dbReference>
<feature type="region of interest" description="Disordered" evidence="1">
    <location>
        <begin position="45"/>
        <end position="69"/>
    </location>
</feature>
<organism evidence="2 3">
    <name type="scientific">Nesidiocoris tenuis</name>
    <dbReference type="NCBI Taxonomy" id="355587"/>
    <lineage>
        <taxon>Eukaryota</taxon>
        <taxon>Metazoa</taxon>
        <taxon>Ecdysozoa</taxon>
        <taxon>Arthropoda</taxon>
        <taxon>Hexapoda</taxon>
        <taxon>Insecta</taxon>
        <taxon>Pterygota</taxon>
        <taxon>Neoptera</taxon>
        <taxon>Paraneoptera</taxon>
        <taxon>Hemiptera</taxon>
        <taxon>Heteroptera</taxon>
        <taxon>Panheteroptera</taxon>
        <taxon>Cimicomorpha</taxon>
        <taxon>Miridae</taxon>
        <taxon>Dicyphina</taxon>
        <taxon>Nesidiocoris</taxon>
    </lineage>
</organism>
<evidence type="ECO:0000313" key="3">
    <source>
        <dbReference type="Proteomes" id="UP001307889"/>
    </source>
</evidence>
<gene>
    <name evidence="2" type="ORF">NTJ_01285</name>
</gene>
<dbReference type="Proteomes" id="UP001307889">
    <property type="component" value="Chromosome 1"/>
</dbReference>
<name>A0ABN7A864_9HEMI</name>
<protein>
    <submittedName>
        <fullName evidence="2">Uncharacterized protein</fullName>
    </submittedName>
</protein>
<proteinExistence type="predicted"/>
<dbReference type="PROSITE" id="PS51257">
    <property type="entry name" value="PROKAR_LIPOPROTEIN"/>
    <property type="match status" value="1"/>
</dbReference>
<reference evidence="2 3" key="1">
    <citation type="submission" date="2023-09" db="EMBL/GenBank/DDBJ databases">
        <title>Nesidiocoris tenuis whole genome shotgun sequence.</title>
        <authorList>
            <person name="Shibata T."/>
            <person name="Shimoda M."/>
            <person name="Kobayashi T."/>
            <person name="Uehara T."/>
        </authorList>
    </citation>
    <scope>NUCLEOTIDE SEQUENCE [LARGE SCALE GENOMIC DNA]</scope>
    <source>
        <strain evidence="2 3">Japan</strain>
    </source>
</reference>